<dbReference type="OrthoDB" id="3529721at2759"/>
<proteinExistence type="predicted"/>
<sequence>MSDSIASYILKPTALKALYCGNMATRGIMTYIMAYLGYINVGYAALAGLRAHRLGASRAATTTREMDLLALTVLAVANGSQAWGSFMRSRGSGRWIMGHGLDRITVLDTVFMVLDALAALAYSWKQ</sequence>
<feature type="transmembrane region" description="Helical" evidence="1">
    <location>
        <begin position="68"/>
        <end position="86"/>
    </location>
</feature>
<dbReference type="HOGENOM" id="CLU_1983286_0_0_1"/>
<feature type="transmembrane region" description="Helical" evidence="1">
    <location>
        <begin position="106"/>
        <end position="124"/>
    </location>
</feature>
<accession>A0A0D2A872</accession>
<keyword evidence="1" id="KW-1133">Transmembrane helix</keyword>
<dbReference type="InParanoid" id="A0A0D2A872"/>
<dbReference type="RefSeq" id="XP_016212659.1">
    <property type="nucleotide sequence ID" value="XM_016359410.1"/>
</dbReference>
<feature type="transmembrane region" description="Helical" evidence="1">
    <location>
        <begin position="28"/>
        <end position="47"/>
    </location>
</feature>
<keyword evidence="1" id="KW-0472">Membrane</keyword>
<gene>
    <name evidence="2" type="ORF">PV09_05851</name>
</gene>
<reference evidence="2 3" key="1">
    <citation type="submission" date="2015-01" db="EMBL/GenBank/DDBJ databases">
        <title>The Genome Sequence of Ochroconis gallopava CBS43764.</title>
        <authorList>
            <consortium name="The Broad Institute Genomics Platform"/>
            <person name="Cuomo C."/>
            <person name="de Hoog S."/>
            <person name="Gorbushina A."/>
            <person name="Stielow B."/>
            <person name="Teixiera M."/>
            <person name="Abouelleil A."/>
            <person name="Chapman S.B."/>
            <person name="Priest M."/>
            <person name="Young S.K."/>
            <person name="Wortman J."/>
            <person name="Nusbaum C."/>
            <person name="Birren B."/>
        </authorList>
    </citation>
    <scope>NUCLEOTIDE SEQUENCE [LARGE SCALE GENOMIC DNA]</scope>
    <source>
        <strain evidence="2 3">CBS 43764</strain>
    </source>
</reference>
<dbReference type="EMBL" id="KN847547">
    <property type="protein sequence ID" value="KIW02790.1"/>
    <property type="molecule type" value="Genomic_DNA"/>
</dbReference>
<evidence type="ECO:0000256" key="1">
    <source>
        <dbReference type="SAM" id="Phobius"/>
    </source>
</evidence>
<dbReference type="Proteomes" id="UP000053259">
    <property type="component" value="Unassembled WGS sequence"/>
</dbReference>
<keyword evidence="3" id="KW-1185">Reference proteome</keyword>
<organism evidence="2 3">
    <name type="scientific">Verruconis gallopava</name>
    <dbReference type="NCBI Taxonomy" id="253628"/>
    <lineage>
        <taxon>Eukaryota</taxon>
        <taxon>Fungi</taxon>
        <taxon>Dikarya</taxon>
        <taxon>Ascomycota</taxon>
        <taxon>Pezizomycotina</taxon>
        <taxon>Dothideomycetes</taxon>
        <taxon>Pleosporomycetidae</taxon>
        <taxon>Venturiales</taxon>
        <taxon>Sympoventuriaceae</taxon>
        <taxon>Verruconis</taxon>
    </lineage>
</organism>
<dbReference type="STRING" id="253628.A0A0D2A872"/>
<keyword evidence="1" id="KW-0812">Transmembrane</keyword>
<evidence type="ECO:0000313" key="2">
    <source>
        <dbReference type="EMBL" id="KIW02790.1"/>
    </source>
</evidence>
<name>A0A0D2A872_9PEZI</name>
<dbReference type="VEuPathDB" id="FungiDB:PV09_05851"/>
<evidence type="ECO:0000313" key="3">
    <source>
        <dbReference type="Proteomes" id="UP000053259"/>
    </source>
</evidence>
<dbReference type="AlphaFoldDB" id="A0A0D2A872"/>
<protein>
    <submittedName>
        <fullName evidence="2">Uncharacterized protein</fullName>
    </submittedName>
</protein>
<dbReference type="GeneID" id="27313824"/>